<evidence type="ECO:0000313" key="3">
    <source>
        <dbReference type="WBParaSite" id="TREG1_37720.3"/>
    </source>
</evidence>
<accession>A0AA85JSB8</accession>
<feature type="compositionally biased region" description="Acidic residues" evidence="1">
    <location>
        <begin position="239"/>
        <end position="249"/>
    </location>
</feature>
<keyword evidence="2" id="KW-1185">Reference proteome</keyword>
<proteinExistence type="predicted"/>
<organism evidence="2 3">
    <name type="scientific">Trichobilharzia regenti</name>
    <name type="common">Nasal bird schistosome</name>
    <dbReference type="NCBI Taxonomy" id="157069"/>
    <lineage>
        <taxon>Eukaryota</taxon>
        <taxon>Metazoa</taxon>
        <taxon>Spiralia</taxon>
        <taxon>Lophotrochozoa</taxon>
        <taxon>Platyhelminthes</taxon>
        <taxon>Trematoda</taxon>
        <taxon>Digenea</taxon>
        <taxon>Strigeidida</taxon>
        <taxon>Schistosomatoidea</taxon>
        <taxon>Schistosomatidae</taxon>
        <taxon>Trichobilharzia</taxon>
    </lineage>
</organism>
<name>A0AA85JSB8_TRIRE</name>
<dbReference type="AlphaFoldDB" id="A0AA85JSB8"/>
<protein>
    <submittedName>
        <fullName evidence="3">Uncharacterized protein</fullName>
    </submittedName>
</protein>
<sequence>MCVVVIELKYPNFCNFDLLSSIHFSDVLLVLNILLMDRFRWKVICLFCLISCTFAVSINTLQPGNGVNSTINETFTNNITSNESYSSYVMFDTTTEMMNHFPYSENHSSIHAGINNSQILYNVSNFTQVNVSGTREINSNRSINDKNFTNTKANELNQTANSSAYYSGHQNHSNESHHPFNKTKIPHHGLKKQHFDSNHPTKLKNKAPQKFKNRKKRDYNPSSEYNSEETDEDKCTTDTEIENVEVDTV</sequence>
<feature type="region of interest" description="Disordered" evidence="1">
    <location>
        <begin position="164"/>
        <end position="249"/>
    </location>
</feature>
<reference evidence="3" key="2">
    <citation type="submission" date="2023-11" db="UniProtKB">
        <authorList>
            <consortium name="WormBaseParasite"/>
        </authorList>
    </citation>
    <scope>IDENTIFICATION</scope>
</reference>
<feature type="compositionally biased region" description="Basic residues" evidence="1">
    <location>
        <begin position="201"/>
        <end position="217"/>
    </location>
</feature>
<dbReference type="WBParaSite" id="TREG1_37720.3">
    <property type="protein sequence ID" value="TREG1_37720.3"/>
    <property type="gene ID" value="TREG1_37720"/>
</dbReference>
<evidence type="ECO:0000256" key="1">
    <source>
        <dbReference type="SAM" id="MobiDB-lite"/>
    </source>
</evidence>
<dbReference type="Proteomes" id="UP000050795">
    <property type="component" value="Unassembled WGS sequence"/>
</dbReference>
<reference evidence="2" key="1">
    <citation type="submission" date="2022-06" db="EMBL/GenBank/DDBJ databases">
        <authorList>
            <person name="Berger JAMES D."/>
            <person name="Berger JAMES D."/>
        </authorList>
    </citation>
    <scope>NUCLEOTIDE SEQUENCE [LARGE SCALE GENOMIC DNA]</scope>
</reference>
<feature type="compositionally biased region" description="Basic residues" evidence="1">
    <location>
        <begin position="179"/>
        <end position="192"/>
    </location>
</feature>
<evidence type="ECO:0000313" key="2">
    <source>
        <dbReference type="Proteomes" id="UP000050795"/>
    </source>
</evidence>